<dbReference type="InterPro" id="IPR046342">
    <property type="entry name" value="CBS_dom_sf"/>
</dbReference>
<proteinExistence type="predicted"/>
<feature type="region of interest" description="Disordered" evidence="1">
    <location>
        <begin position="50"/>
        <end position="84"/>
    </location>
</feature>
<evidence type="ECO:0008006" key="4">
    <source>
        <dbReference type="Google" id="ProtNLM"/>
    </source>
</evidence>
<protein>
    <recommendedName>
        <fullName evidence="4">CBS domain-containing protein</fullName>
    </recommendedName>
</protein>
<keyword evidence="3" id="KW-1185">Reference proteome</keyword>
<evidence type="ECO:0000313" key="2">
    <source>
        <dbReference type="EMBL" id="GAA2344188.1"/>
    </source>
</evidence>
<name>A0ABN3G4S1_9ACTN</name>
<dbReference type="Gene3D" id="3.10.580.10">
    <property type="entry name" value="CBS-domain"/>
    <property type="match status" value="1"/>
</dbReference>
<sequence length="84" mass="8713">MTVGADAGLQQVVDAVESGGGPVLAVVDGSGRVIGTIEPEALPALFDARGPRVAGTPRQRRRRDRLAAATARDLMTPLGRTPRP</sequence>
<evidence type="ECO:0000313" key="3">
    <source>
        <dbReference type="Proteomes" id="UP001501444"/>
    </source>
</evidence>
<accession>A0ABN3G4S1</accession>
<dbReference type="Proteomes" id="UP001501444">
    <property type="component" value="Unassembled WGS sequence"/>
</dbReference>
<reference evidence="2 3" key="1">
    <citation type="journal article" date="2019" name="Int. J. Syst. Evol. Microbiol.">
        <title>The Global Catalogue of Microorganisms (GCM) 10K type strain sequencing project: providing services to taxonomists for standard genome sequencing and annotation.</title>
        <authorList>
            <consortium name="The Broad Institute Genomics Platform"/>
            <consortium name="The Broad Institute Genome Sequencing Center for Infectious Disease"/>
            <person name="Wu L."/>
            <person name="Ma J."/>
        </authorList>
    </citation>
    <scope>NUCLEOTIDE SEQUENCE [LARGE SCALE GENOMIC DNA]</scope>
    <source>
        <strain evidence="2 3">JCM 3272</strain>
    </source>
</reference>
<evidence type="ECO:0000256" key="1">
    <source>
        <dbReference type="SAM" id="MobiDB-lite"/>
    </source>
</evidence>
<organism evidence="2 3">
    <name type="scientific">Dactylosporangium salmoneum</name>
    <dbReference type="NCBI Taxonomy" id="53361"/>
    <lineage>
        <taxon>Bacteria</taxon>
        <taxon>Bacillati</taxon>
        <taxon>Actinomycetota</taxon>
        <taxon>Actinomycetes</taxon>
        <taxon>Micromonosporales</taxon>
        <taxon>Micromonosporaceae</taxon>
        <taxon>Dactylosporangium</taxon>
    </lineage>
</organism>
<dbReference type="EMBL" id="BAAARV010000024">
    <property type="protein sequence ID" value="GAA2344188.1"/>
    <property type="molecule type" value="Genomic_DNA"/>
</dbReference>
<gene>
    <name evidence="2" type="ORF">GCM10010170_029560</name>
</gene>
<comment type="caution">
    <text evidence="2">The sequence shown here is derived from an EMBL/GenBank/DDBJ whole genome shotgun (WGS) entry which is preliminary data.</text>
</comment>